<reference evidence="1 2" key="1">
    <citation type="submission" date="2021-06" db="EMBL/GenBank/DDBJ databases">
        <authorList>
            <person name="Kallberg Y."/>
            <person name="Tangrot J."/>
            <person name="Rosling A."/>
        </authorList>
    </citation>
    <scope>NUCLEOTIDE SEQUENCE [LARGE SCALE GENOMIC DNA]</scope>
    <source>
        <strain evidence="1 2">120-4 pot B 10/14</strain>
    </source>
</reference>
<dbReference type="Proteomes" id="UP000789901">
    <property type="component" value="Unassembled WGS sequence"/>
</dbReference>
<organism evidence="1 2">
    <name type="scientific">Gigaspora margarita</name>
    <dbReference type="NCBI Taxonomy" id="4874"/>
    <lineage>
        <taxon>Eukaryota</taxon>
        <taxon>Fungi</taxon>
        <taxon>Fungi incertae sedis</taxon>
        <taxon>Mucoromycota</taxon>
        <taxon>Glomeromycotina</taxon>
        <taxon>Glomeromycetes</taxon>
        <taxon>Diversisporales</taxon>
        <taxon>Gigasporaceae</taxon>
        <taxon>Gigaspora</taxon>
    </lineage>
</organism>
<proteinExistence type="predicted"/>
<gene>
    <name evidence="1" type="ORF">GMARGA_LOCUS11845</name>
</gene>
<protein>
    <submittedName>
        <fullName evidence="1">18856_t:CDS:1</fullName>
    </submittedName>
</protein>
<comment type="caution">
    <text evidence="1">The sequence shown here is derived from an EMBL/GenBank/DDBJ whole genome shotgun (WGS) entry which is preliminary data.</text>
</comment>
<sequence length="54" mass="6408">MQELNTSLTELKHHLILNYMMKQKEQRKRENVPVGSEKVVDDKSEVVLDRKDLN</sequence>
<name>A0ABN7UY71_GIGMA</name>
<dbReference type="EMBL" id="CAJVQB010007068">
    <property type="protein sequence ID" value="CAG8696495.1"/>
    <property type="molecule type" value="Genomic_DNA"/>
</dbReference>
<accession>A0ABN7UY71</accession>
<keyword evidence="2" id="KW-1185">Reference proteome</keyword>
<evidence type="ECO:0000313" key="1">
    <source>
        <dbReference type="EMBL" id="CAG8696495.1"/>
    </source>
</evidence>
<evidence type="ECO:0000313" key="2">
    <source>
        <dbReference type="Proteomes" id="UP000789901"/>
    </source>
</evidence>